<dbReference type="SUPFAM" id="SSF56112">
    <property type="entry name" value="Protein kinase-like (PK-like)"/>
    <property type="match status" value="1"/>
</dbReference>
<dbReference type="Gene3D" id="3.90.1200.10">
    <property type="match status" value="1"/>
</dbReference>
<dbReference type="InterPro" id="IPR002575">
    <property type="entry name" value="Aminoglycoside_PTrfase"/>
</dbReference>
<dbReference type="RefSeq" id="WP_106317672.1">
    <property type="nucleotide sequence ID" value="NZ_BOMO01000020.1"/>
</dbReference>
<evidence type="ECO:0000313" key="4">
    <source>
        <dbReference type="Proteomes" id="UP000239415"/>
    </source>
</evidence>
<dbReference type="Pfam" id="PF01636">
    <property type="entry name" value="APH"/>
    <property type="match status" value="1"/>
</dbReference>
<comment type="caution">
    <text evidence="3">The sequence shown here is derived from an EMBL/GenBank/DDBJ whole genome shotgun (WGS) entry which is preliminary data.</text>
</comment>
<dbReference type="OrthoDB" id="236897at2"/>
<reference evidence="3 4" key="1">
    <citation type="submission" date="2018-03" db="EMBL/GenBank/DDBJ databases">
        <title>Genomic Encyclopedia of Archaeal and Bacterial Type Strains, Phase II (KMG-II): from individual species to whole genera.</title>
        <authorList>
            <person name="Goeker M."/>
        </authorList>
    </citation>
    <scope>NUCLEOTIDE SEQUENCE [LARGE SCALE GENOMIC DNA]</scope>
    <source>
        <strain evidence="3 4">DSM 43146</strain>
    </source>
</reference>
<dbReference type="AlphaFoldDB" id="A0A2T0KH59"/>
<evidence type="ECO:0000313" key="3">
    <source>
        <dbReference type="EMBL" id="PRX22758.1"/>
    </source>
</evidence>
<proteinExistence type="predicted"/>
<organism evidence="3 4">
    <name type="scientific">Actinoplanes italicus</name>
    <dbReference type="NCBI Taxonomy" id="113567"/>
    <lineage>
        <taxon>Bacteria</taxon>
        <taxon>Bacillati</taxon>
        <taxon>Actinomycetota</taxon>
        <taxon>Actinomycetes</taxon>
        <taxon>Micromonosporales</taxon>
        <taxon>Micromonosporaceae</taxon>
        <taxon>Actinoplanes</taxon>
    </lineage>
</organism>
<feature type="domain" description="Aminoglycoside phosphotransferase" evidence="2">
    <location>
        <begin position="115"/>
        <end position="175"/>
    </location>
</feature>
<name>A0A2T0KH59_9ACTN</name>
<gene>
    <name evidence="3" type="ORF">CLV67_104286</name>
</gene>
<evidence type="ECO:0000259" key="2">
    <source>
        <dbReference type="Pfam" id="PF01636"/>
    </source>
</evidence>
<evidence type="ECO:0000256" key="1">
    <source>
        <dbReference type="SAM" id="MobiDB-lite"/>
    </source>
</evidence>
<keyword evidence="4" id="KW-1185">Reference proteome</keyword>
<dbReference type="Proteomes" id="UP000239415">
    <property type="component" value="Unassembled WGS sequence"/>
</dbReference>
<dbReference type="EMBL" id="PVMZ01000004">
    <property type="protein sequence ID" value="PRX22758.1"/>
    <property type="molecule type" value="Genomic_DNA"/>
</dbReference>
<protein>
    <submittedName>
        <fullName evidence="3">Phosphotransferase family enzyme</fullName>
    </submittedName>
</protein>
<sequence>MHEQTLSGGNMGGAVRAGDTVRRPAGPWTPTIQRLLAHLRAHGVSEVPEPLGVDDAGRDVTSYLPGDVLDGDLPPWVWHDGILVAAARLLARLHAASAGFGTGGAVWRIPVHEPVEVICHNDFAAYNMVFTGHDLTGVIDWDTASPGPRVWDLAYLAYRLVPLTDPANAETIRSGRTERARRLRLLCDTYGGGPSPAQVVAVAVTRLHDLAAFTAARAADGHEHLHPHVALYRCDAAWISANTGRLTEDER</sequence>
<dbReference type="InterPro" id="IPR011009">
    <property type="entry name" value="Kinase-like_dom_sf"/>
</dbReference>
<keyword evidence="3" id="KW-0808">Transferase</keyword>
<dbReference type="GO" id="GO:0016740">
    <property type="term" value="F:transferase activity"/>
    <property type="evidence" value="ECO:0007669"/>
    <property type="project" value="UniProtKB-KW"/>
</dbReference>
<feature type="region of interest" description="Disordered" evidence="1">
    <location>
        <begin position="1"/>
        <end position="22"/>
    </location>
</feature>
<accession>A0A2T0KH59</accession>